<organism evidence="2 3">
    <name type="scientific">Stephania japonica</name>
    <dbReference type="NCBI Taxonomy" id="461633"/>
    <lineage>
        <taxon>Eukaryota</taxon>
        <taxon>Viridiplantae</taxon>
        <taxon>Streptophyta</taxon>
        <taxon>Embryophyta</taxon>
        <taxon>Tracheophyta</taxon>
        <taxon>Spermatophyta</taxon>
        <taxon>Magnoliopsida</taxon>
        <taxon>Ranunculales</taxon>
        <taxon>Menispermaceae</taxon>
        <taxon>Menispermoideae</taxon>
        <taxon>Cissampelideae</taxon>
        <taxon>Stephania</taxon>
    </lineage>
</organism>
<evidence type="ECO:0000313" key="2">
    <source>
        <dbReference type="EMBL" id="KAK9085674.1"/>
    </source>
</evidence>
<comment type="caution">
    <text evidence="2">The sequence shown here is derived from an EMBL/GenBank/DDBJ whole genome shotgun (WGS) entry which is preliminary data.</text>
</comment>
<dbReference type="AlphaFoldDB" id="A0AAP0EAR6"/>
<accession>A0AAP0EAR6</accession>
<name>A0AAP0EAR6_9MAGN</name>
<proteinExistence type="predicted"/>
<dbReference type="EMBL" id="JBBNAE010000011">
    <property type="protein sequence ID" value="KAK9085674.1"/>
    <property type="molecule type" value="Genomic_DNA"/>
</dbReference>
<evidence type="ECO:0000313" key="3">
    <source>
        <dbReference type="Proteomes" id="UP001417504"/>
    </source>
</evidence>
<keyword evidence="3" id="KW-1185">Reference proteome</keyword>
<protein>
    <submittedName>
        <fullName evidence="2">Uncharacterized protein</fullName>
    </submittedName>
</protein>
<sequence>MKKKSSSLRLKLRRKGISLSKQTLTLNNSSINTLKGNLGSGKNPRPPSLKEKPNYAELLCGSMMILRVSTANGVPVVTVVSANGLSAYAVLPLWSRSRAG</sequence>
<dbReference type="Proteomes" id="UP001417504">
    <property type="component" value="Unassembled WGS sequence"/>
</dbReference>
<evidence type="ECO:0000256" key="1">
    <source>
        <dbReference type="SAM" id="MobiDB-lite"/>
    </source>
</evidence>
<feature type="region of interest" description="Disordered" evidence="1">
    <location>
        <begin position="31"/>
        <end position="50"/>
    </location>
</feature>
<gene>
    <name evidence="2" type="ORF">Sjap_026085</name>
</gene>
<reference evidence="2 3" key="1">
    <citation type="submission" date="2024-01" db="EMBL/GenBank/DDBJ databases">
        <title>Genome assemblies of Stephania.</title>
        <authorList>
            <person name="Yang L."/>
        </authorList>
    </citation>
    <scope>NUCLEOTIDE SEQUENCE [LARGE SCALE GENOMIC DNA]</scope>
    <source>
        <strain evidence="2">QJT</strain>
        <tissue evidence="2">Leaf</tissue>
    </source>
</reference>